<proteinExistence type="predicted"/>
<keyword evidence="2" id="KW-0288">FMN</keyword>
<dbReference type="Pfam" id="PF00296">
    <property type="entry name" value="Bac_luciferase"/>
    <property type="match status" value="1"/>
</dbReference>
<dbReference type="EMBL" id="CAEZSR010000002">
    <property type="protein sequence ID" value="CAB4538125.1"/>
    <property type="molecule type" value="Genomic_DNA"/>
</dbReference>
<dbReference type="SUPFAM" id="SSF51679">
    <property type="entry name" value="Bacterial luciferase-like"/>
    <property type="match status" value="1"/>
</dbReference>
<feature type="domain" description="Luciferase-like" evidence="5">
    <location>
        <begin position="27"/>
        <end position="260"/>
    </location>
</feature>
<evidence type="ECO:0000256" key="4">
    <source>
        <dbReference type="ARBA" id="ARBA00023033"/>
    </source>
</evidence>
<dbReference type="InterPro" id="IPR019952">
    <property type="entry name" value="F420_OxRdatse_Rv1855c_pred"/>
</dbReference>
<dbReference type="InterPro" id="IPR050172">
    <property type="entry name" value="SsuD_RutA_monooxygenase"/>
</dbReference>
<evidence type="ECO:0000313" key="6">
    <source>
        <dbReference type="EMBL" id="CAB4538125.1"/>
    </source>
</evidence>
<sequence length="325" mass="36656">MTGHGTNDVIFGMFMPQGWKMELAEIEGAAAKWDTAVSIALRAEELGYDSIWVYDHFHNVPRPAHEAVFECWTTIAAISQRTTRVRLGQMVGCNSYRNPAVLAKITSTIDVISGGRLDWGIGAGWYENEYRGYGFDFPKPKDRIGMLRESVEIVRSMWTQPQTTYDGKYYKLSRANCDPKPLQTPHPPIWIGGGGEQLTLRVVAMYADYSNFGGKPDEWTRKREILKGHCAAVGRDEDTIGKTWSPEVFIRSTEAEVVAAGTKSLWGEPFEAWRDANLVGTPEQVCEKIQTYLDLGCTGFIPWCPDYPSTETMELFAREVMPNFR</sequence>
<evidence type="ECO:0000259" key="5">
    <source>
        <dbReference type="Pfam" id="PF00296"/>
    </source>
</evidence>
<gene>
    <name evidence="6" type="ORF">UFOPK1493_00116</name>
</gene>
<keyword evidence="4" id="KW-0503">Monooxygenase</keyword>
<dbReference type="PANTHER" id="PTHR42847:SF8">
    <property type="entry name" value="CONSERVED PROTEIN"/>
    <property type="match status" value="1"/>
</dbReference>
<dbReference type="InterPro" id="IPR036661">
    <property type="entry name" value="Luciferase-like_sf"/>
</dbReference>
<evidence type="ECO:0000256" key="3">
    <source>
        <dbReference type="ARBA" id="ARBA00023002"/>
    </source>
</evidence>
<dbReference type="InterPro" id="IPR011251">
    <property type="entry name" value="Luciferase-like_dom"/>
</dbReference>
<dbReference type="Gene3D" id="3.20.20.30">
    <property type="entry name" value="Luciferase-like domain"/>
    <property type="match status" value="1"/>
</dbReference>
<dbReference type="GO" id="GO:0008726">
    <property type="term" value="F:alkanesulfonate monooxygenase activity"/>
    <property type="evidence" value="ECO:0007669"/>
    <property type="project" value="TreeGrafter"/>
</dbReference>
<dbReference type="GO" id="GO:0046306">
    <property type="term" value="P:alkanesulfonate catabolic process"/>
    <property type="evidence" value="ECO:0007669"/>
    <property type="project" value="TreeGrafter"/>
</dbReference>
<protein>
    <submittedName>
        <fullName evidence="6">Unannotated protein</fullName>
    </submittedName>
</protein>
<keyword evidence="1" id="KW-0285">Flavoprotein</keyword>
<evidence type="ECO:0000256" key="2">
    <source>
        <dbReference type="ARBA" id="ARBA00022643"/>
    </source>
</evidence>
<dbReference type="NCBIfam" id="TIGR03560">
    <property type="entry name" value="F420_Rv1855c"/>
    <property type="match status" value="1"/>
</dbReference>
<evidence type="ECO:0000256" key="1">
    <source>
        <dbReference type="ARBA" id="ARBA00022630"/>
    </source>
</evidence>
<name>A0A6J6BH20_9ZZZZ</name>
<reference evidence="6" key="1">
    <citation type="submission" date="2020-05" db="EMBL/GenBank/DDBJ databases">
        <authorList>
            <person name="Chiriac C."/>
            <person name="Salcher M."/>
            <person name="Ghai R."/>
            <person name="Kavagutti S V."/>
        </authorList>
    </citation>
    <scope>NUCLEOTIDE SEQUENCE</scope>
</reference>
<organism evidence="6">
    <name type="scientific">freshwater metagenome</name>
    <dbReference type="NCBI Taxonomy" id="449393"/>
    <lineage>
        <taxon>unclassified sequences</taxon>
        <taxon>metagenomes</taxon>
        <taxon>ecological metagenomes</taxon>
    </lineage>
</organism>
<keyword evidence="3" id="KW-0560">Oxidoreductase</keyword>
<dbReference type="PANTHER" id="PTHR42847">
    <property type="entry name" value="ALKANESULFONATE MONOOXYGENASE"/>
    <property type="match status" value="1"/>
</dbReference>
<accession>A0A6J6BH20</accession>
<dbReference type="AlphaFoldDB" id="A0A6J6BH20"/>